<proteinExistence type="predicted"/>
<dbReference type="InterPro" id="IPR011990">
    <property type="entry name" value="TPR-like_helical_dom_sf"/>
</dbReference>
<evidence type="ECO:0000256" key="1">
    <source>
        <dbReference type="PROSITE-ProRule" id="PRU00339"/>
    </source>
</evidence>
<feature type="chain" id="PRO_5037715298" description="Tetratricopeptide repeat protein" evidence="2">
    <location>
        <begin position="25"/>
        <end position="175"/>
    </location>
</feature>
<accession>A0A942I396</accession>
<keyword evidence="4" id="KW-1185">Reference proteome</keyword>
<dbReference type="Proteomes" id="UP000680348">
    <property type="component" value="Unassembled WGS sequence"/>
</dbReference>
<protein>
    <recommendedName>
        <fullName evidence="5">Tetratricopeptide repeat protein</fullName>
    </recommendedName>
</protein>
<evidence type="ECO:0008006" key="5">
    <source>
        <dbReference type="Google" id="ProtNLM"/>
    </source>
</evidence>
<dbReference type="SUPFAM" id="SSF48452">
    <property type="entry name" value="TPR-like"/>
    <property type="match status" value="1"/>
</dbReference>
<evidence type="ECO:0000256" key="2">
    <source>
        <dbReference type="SAM" id="SignalP"/>
    </source>
</evidence>
<evidence type="ECO:0000313" key="3">
    <source>
        <dbReference type="EMBL" id="MBS3650927.1"/>
    </source>
</evidence>
<feature type="signal peptide" evidence="2">
    <location>
        <begin position="1"/>
        <end position="24"/>
    </location>
</feature>
<dbReference type="EMBL" id="JAGWCR010000011">
    <property type="protein sequence ID" value="MBS3650927.1"/>
    <property type="molecule type" value="Genomic_DNA"/>
</dbReference>
<dbReference type="PROSITE" id="PS50005">
    <property type="entry name" value="TPR"/>
    <property type="match status" value="1"/>
</dbReference>
<gene>
    <name evidence="3" type="ORF">KEU06_20140</name>
</gene>
<organism evidence="3 4">
    <name type="scientific">Pseudaminobacter soli</name>
    <name type="common">ex Zhang et al. 2022</name>
    <dbReference type="NCBI Taxonomy" id="2831468"/>
    <lineage>
        <taxon>Bacteria</taxon>
        <taxon>Pseudomonadati</taxon>
        <taxon>Pseudomonadota</taxon>
        <taxon>Alphaproteobacteria</taxon>
        <taxon>Hyphomicrobiales</taxon>
        <taxon>Phyllobacteriaceae</taxon>
        <taxon>Pseudaminobacter</taxon>
    </lineage>
</organism>
<dbReference type="AlphaFoldDB" id="A0A942I396"/>
<dbReference type="RefSeq" id="WP_188256483.1">
    <property type="nucleotide sequence ID" value="NZ_JABVCF010000011.1"/>
</dbReference>
<keyword evidence="1" id="KW-0802">TPR repeat</keyword>
<keyword evidence="2" id="KW-0732">Signal</keyword>
<dbReference type="InterPro" id="IPR019734">
    <property type="entry name" value="TPR_rpt"/>
</dbReference>
<feature type="repeat" description="TPR" evidence="1">
    <location>
        <begin position="92"/>
        <end position="125"/>
    </location>
</feature>
<name>A0A942I396_9HYPH</name>
<evidence type="ECO:0000313" key="4">
    <source>
        <dbReference type="Proteomes" id="UP000680348"/>
    </source>
</evidence>
<dbReference type="Gene3D" id="1.25.40.10">
    <property type="entry name" value="Tetratricopeptide repeat domain"/>
    <property type="match status" value="1"/>
</dbReference>
<sequence length="175" mass="18668">MRNCIALIAAFLVATPLAAGPVFAAGGSSGGNSVPSCGTGKIYDKKTKKCVAQKAGAVDDETIYLTGRQLAQSANYEEAIKVLSLAENKSDPRILNYLGYSHRKAGRVLVGLGYYQEALRVDPNYTLVREYLGEAHLQMGDLAGAKVQLAEIEKRCGTGCEEYKDLAGQIASYKG</sequence>
<reference evidence="3" key="1">
    <citation type="submission" date="2021-04" db="EMBL/GenBank/DDBJ databases">
        <title>Pseudaminobacter soli sp. nov., isolated from paddy soil contaminated by heavy metals.</title>
        <authorList>
            <person name="Zhang K."/>
        </authorList>
    </citation>
    <scope>NUCLEOTIDE SEQUENCE</scope>
    <source>
        <strain evidence="3">19-2017</strain>
    </source>
</reference>
<comment type="caution">
    <text evidence="3">The sequence shown here is derived from an EMBL/GenBank/DDBJ whole genome shotgun (WGS) entry which is preliminary data.</text>
</comment>